<dbReference type="GO" id="GO:0004674">
    <property type="term" value="F:protein serine/threonine kinase activity"/>
    <property type="evidence" value="ECO:0007669"/>
    <property type="project" value="UniProtKB-EC"/>
</dbReference>
<evidence type="ECO:0000256" key="4">
    <source>
        <dbReference type="ARBA" id="ARBA00047899"/>
    </source>
</evidence>
<comment type="catalytic activity">
    <reaction evidence="5">
        <text>L-seryl-[protein] + ATP = O-phospho-L-seryl-[protein] + ADP + H(+)</text>
        <dbReference type="Rhea" id="RHEA:17989"/>
        <dbReference type="Rhea" id="RHEA-COMP:9863"/>
        <dbReference type="Rhea" id="RHEA-COMP:11604"/>
        <dbReference type="ChEBI" id="CHEBI:15378"/>
        <dbReference type="ChEBI" id="CHEBI:29999"/>
        <dbReference type="ChEBI" id="CHEBI:30616"/>
        <dbReference type="ChEBI" id="CHEBI:83421"/>
        <dbReference type="ChEBI" id="CHEBI:456216"/>
        <dbReference type="EC" id="2.7.11.1"/>
    </reaction>
</comment>
<evidence type="ECO:0000256" key="2">
    <source>
        <dbReference type="ARBA" id="ARBA00012513"/>
    </source>
</evidence>
<keyword evidence="3" id="KW-0675">Receptor</keyword>
<comment type="caution">
    <text evidence="8">The sequence shown here is derived from an EMBL/GenBank/DDBJ whole genome shotgun (WGS) entry which is preliminary data.</text>
</comment>
<dbReference type="GO" id="GO:0016020">
    <property type="term" value="C:membrane"/>
    <property type="evidence" value="ECO:0007669"/>
    <property type="project" value="UniProtKB-SubCell"/>
</dbReference>
<dbReference type="AlphaFoldDB" id="A0AAD8U2E8"/>
<feature type="domain" description="Bulb-type lectin" evidence="7">
    <location>
        <begin position="22"/>
        <end position="136"/>
    </location>
</feature>
<dbReference type="CDD" id="cd00028">
    <property type="entry name" value="B_lectin"/>
    <property type="match status" value="1"/>
</dbReference>
<gene>
    <name evidence="8" type="ORF">QYE76_013145</name>
</gene>
<protein>
    <recommendedName>
        <fullName evidence="2">non-specific serine/threonine protein kinase</fullName>
        <ecNumber evidence="2">2.7.11.1</ecNumber>
    </recommendedName>
</protein>
<evidence type="ECO:0000256" key="5">
    <source>
        <dbReference type="ARBA" id="ARBA00048679"/>
    </source>
</evidence>
<reference evidence="8" key="1">
    <citation type="submission" date="2023-07" db="EMBL/GenBank/DDBJ databases">
        <title>A chromosome-level genome assembly of Lolium multiflorum.</title>
        <authorList>
            <person name="Chen Y."/>
            <person name="Copetti D."/>
            <person name="Kolliker R."/>
            <person name="Studer B."/>
        </authorList>
    </citation>
    <scope>NUCLEOTIDE SEQUENCE</scope>
    <source>
        <strain evidence="8">02402/16</strain>
        <tissue evidence="8">Leaf</tissue>
    </source>
</reference>
<dbReference type="Proteomes" id="UP001231189">
    <property type="component" value="Unassembled WGS sequence"/>
</dbReference>
<keyword evidence="6" id="KW-0732">Signal</keyword>
<dbReference type="SUPFAM" id="SSF51110">
    <property type="entry name" value="alpha-D-mannose-specific plant lectins"/>
    <property type="match status" value="1"/>
</dbReference>
<comment type="catalytic activity">
    <reaction evidence="4">
        <text>L-threonyl-[protein] + ATP = O-phospho-L-threonyl-[protein] + ADP + H(+)</text>
        <dbReference type="Rhea" id="RHEA:46608"/>
        <dbReference type="Rhea" id="RHEA-COMP:11060"/>
        <dbReference type="Rhea" id="RHEA-COMP:11605"/>
        <dbReference type="ChEBI" id="CHEBI:15378"/>
        <dbReference type="ChEBI" id="CHEBI:30013"/>
        <dbReference type="ChEBI" id="CHEBI:30616"/>
        <dbReference type="ChEBI" id="CHEBI:61977"/>
        <dbReference type="ChEBI" id="CHEBI:456216"/>
        <dbReference type="EC" id="2.7.11.1"/>
    </reaction>
</comment>
<dbReference type="SMART" id="SM00108">
    <property type="entry name" value="B_lectin"/>
    <property type="match status" value="1"/>
</dbReference>
<proteinExistence type="predicted"/>
<evidence type="ECO:0000313" key="8">
    <source>
        <dbReference type="EMBL" id="KAK1696448.1"/>
    </source>
</evidence>
<dbReference type="InterPro" id="IPR036426">
    <property type="entry name" value="Bulb-type_lectin_dom_sf"/>
</dbReference>
<dbReference type="EMBL" id="JAUUTY010000001">
    <property type="protein sequence ID" value="KAK1696448.1"/>
    <property type="molecule type" value="Genomic_DNA"/>
</dbReference>
<evidence type="ECO:0000256" key="6">
    <source>
        <dbReference type="SAM" id="SignalP"/>
    </source>
</evidence>
<dbReference type="GO" id="GO:0051707">
    <property type="term" value="P:response to other organism"/>
    <property type="evidence" value="ECO:0007669"/>
    <property type="project" value="UniProtKB-ARBA"/>
</dbReference>
<feature type="signal peptide" evidence="6">
    <location>
        <begin position="1"/>
        <end position="20"/>
    </location>
</feature>
<evidence type="ECO:0000256" key="3">
    <source>
        <dbReference type="ARBA" id="ARBA00023170"/>
    </source>
</evidence>
<dbReference type="PROSITE" id="PS50927">
    <property type="entry name" value="BULB_LECTIN"/>
    <property type="match status" value="1"/>
</dbReference>
<evidence type="ECO:0000256" key="1">
    <source>
        <dbReference type="ARBA" id="ARBA00004479"/>
    </source>
</evidence>
<dbReference type="Pfam" id="PF01453">
    <property type="entry name" value="B_lectin"/>
    <property type="match status" value="1"/>
</dbReference>
<evidence type="ECO:0000313" key="9">
    <source>
        <dbReference type="Proteomes" id="UP001231189"/>
    </source>
</evidence>
<organism evidence="8 9">
    <name type="scientific">Lolium multiflorum</name>
    <name type="common">Italian ryegrass</name>
    <name type="synonym">Lolium perenne subsp. multiflorum</name>
    <dbReference type="NCBI Taxonomy" id="4521"/>
    <lineage>
        <taxon>Eukaryota</taxon>
        <taxon>Viridiplantae</taxon>
        <taxon>Streptophyta</taxon>
        <taxon>Embryophyta</taxon>
        <taxon>Tracheophyta</taxon>
        <taxon>Spermatophyta</taxon>
        <taxon>Magnoliopsida</taxon>
        <taxon>Liliopsida</taxon>
        <taxon>Poales</taxon>
        <taxon>Poaceae</taxon>
        <taxon>BOP clade</taxon>
        <taxon>Pooideae</taxon>
        <taxon>Poodae</taxon>
        <taxon>Poeae</taxon>
        <taxon>Poeae Chloroplast Group 2 (Poeae type)</taxon>
        <taxon>Loliodinae</taxon>
        <taxon>Loliinae</taxon>
        <taxon>Lolium</taxon>
    </lineage>
</organism>
<dbReference type="EC" id="2.7.11.1" evidence="2"/>
<dbReference type="InterPro" id="IPR001480">
    <property type="entry name" value="Bulb-type_lectin_dom"/>
</dbReference>
<feature type="chain" id="PRO_5042072706" description="non-specific serine/threonine protein kinase" evidence="6">
    <location>
        <begin position="21"/>
        <end position="313"/>
    </location>
</feature>
<sequence>MALACSITVVLILFFLPLRASNDRLIPGKPLSPGATIVSDGGVFALGFFAPSSSAPANLYVGIWYTSIPEITVVRVANRETPVTNNSAPVLSLTNSSTLTDVAAAPSSSFSEAVLLDTGNLVIRSSNGTTLWQSFDQPTDTMLPGMKMVIKQGTRSTIERLVSWKGPDDPSSGTFSYGGDPASSLQIILWNGTLPLYRSAPWTGYRVKGEYQYQTTSTSSIVIYLAIVNDDDERYTIFTLSDGAWLTRLVLTYSGGLQIQSWNASSSAWVMACNSHVRWEPQEEGMMRTVASFPSERNQGLIEPVGAKKHVEG</sequence>
<name>A0AAD8U2E8_LOLMU</name>
<dbReference type="PANTHER" id="PTHR32444">
    <property type="entry name" value="BULB-TYPE LECTIN DOMAIN-CONTAINING PROTEIN"/>
    <property type="match status" value="1"/>
</dbReference>
<dbReference type="Gene3D" id="2.90.10.10">
    <property type="entry name" value="Bulb-type lectin domain"/>
    <property type="match status" value="1"/>
</dbReference>
<dbReference type="PANTHER" id="PTHR32444:SF118">
    <property type="entry name" value="OS09G0551150 PROTEIN"/>
    <property type="match status" value="1"/>
</dbReference>
<comment type="subcellular location">
    <subcellularLocation>
        <location evidence="1">Membrane</location>
        <topology evidence="1">Single-pass type I membrane protein</topology>
    </subcellularLocation>
</comment>
<accession>A0AAD8U2E8</accession>
<keyword evidence="9" id="KW-1185">Reference proteome</keyword>
<evidence type="ECO:0000259" key="7">
    <source>
        <dbReference type="PROSITE" id="PS50927"/>
    </source>
</evidence>